<evidence type="ECO:0000256" key="1">
    <source>
        <dbReference type="ARBA" id="ARBA00004141"/>
    </source>
</evidence>
<evidence type="ECO:0000259" key="10">
    <source>
        <dbReference type="Pfam" id="PF13962"/>
    </source>
</evidence>
<feature type="transmembrane region" description="Helical" evidence="9">
    <location>
        <begin position="510"/>
        <end position="535"/>
    </location>
</feature>
<dbReference type="Pfam" id="PF12796">
    <property type="entry name" value="Ank_2"/>
    <property type="match status" value="1"/>
</dbReference>
<dbReference type="OrthoDB" id="509238at2759"/>
<dbReference type="Pfam" id="PF13962">
    <property type="entry name" value="PGG"/>
    <property type="match status" value="1"/>
</dbReference>
<dbReference type="GO" id="GO:0005886">
    <property type="term" value="C:plasma membrane"/>
    <property type="evidence" value="ECO:0007669"/>
    <property type="project" value="TreeGrafter"/>
</dbReference>
<evidence type="ECO:0000256" key="3">
    <source>
        <dbReference type="ARBA" id="ARBA00022737"/>
    </source>
</evidence>
<dbReference type="Gene3D" id="1.25.40.20">
    <property type="entry name" value="Ankyrin repeat-containing domain"/>
    <property type="match status" value="1"/>
</dbReference>
<sequence length="572" mass="63062">MDPVLYRAAAEGKLEAFEHIVDPLDCFKTLGNNTILHIHATALIQESESTTAFVNAILYKCPSLLWGANTKGDTPLHIAARRSNFPYSANDAGETPLYLAIERNFQDVARKIFETCASPSYDGPLGRTALHAAVIQHNTEIIEELLKRFGDISKKEDQNGWTPIHFAAYLDSTISAELLLGADRQVAHMKNSAGMTALHIAAYRGNRSVMETIISKCPDCCELVDNRGWNVLHFAINGKGGKDIVGVILKDSSLSNLLNEEDFDGNTPFHHQFKSKDIDHADLMDHPRVDKMAFNKQNHTGGDVALLGAKIFPEIKKFNSKDIDREDVMDLVEMALSKEKLTDSDVALLSAKLYSFPEIKKLHYIEHVLRDFGQARRVITDEVEKLEESLDALKRLENAKQEEIEKTTRAAQKAIKEKEKESKNEIDKAAGAHLVAAALITTVTFTAGITVPGGFESGDDSHPGSAVLTRSAAFIAFVISNDLSMLSSTCAVLIHLFVPTLGKLEQSLEFLEVARLLIFLAMGGMVLAFVTGSYAVLTPSLLLAISSCIIGLFFFPLLFLIFKKVMKYGHDQ</sequence>
<dbReference type="EMBL" id="RXIC02000022">
    <property type="protein sequence ID" value="KAB1216003.1"/>
    <property type="molecule type" value="Genomic_DNA"/>
</dbReference>
<evidence type="ECO:0000256" key="8">
    <source>
        <dbReference type="SAM" id="Coils"/>
    </source>
</evidence>
<feature type="repeat" description="ANK" evidence="7">
    <location>
        <begin position="193"/>
        <end position="216"/>
    </location>
</feature>
<organism evidence="12 13">
    <name type="scientific">Morella rubra</name>
    <name type="common">Chinese bayberry</name>
    <dbReference type="NCBI Taxonomy" id="262757"/>
    <lineage>
        <taxon>Eukaryota</taxon>
        <taxon>Viridiplantae</taxon>
        <taxon>Streptophyta</taxon>
        <taxon>Embryophyta</taxon>
        <taxon>Tracheophyta</taxon>
        <taxon>Spermatophyta</taxon>
        <taxon>Magnoliopsida</taxon>
        <taxon>eudicotyledons</taxon>
        <taxon>Gunneridae</taxon>
        <taxon>Pentapetalae</taxon>
        <taxon>rosids</taxon>
        <taxon>fabids</taxon>
        <taxon>Fagales</taxon>
        <taxon>Myricaceae</taxon>
        <taxon>Morella</taxon>
    </lineage>
</organism>
<evidence type="ECO:0000256" key="7">
    <source>
        <dbReference type="PROSITE-ProRule" id="PRU00023"/>
    </source>
</evidence>
<evidence type="ECO:0000256" key="2">
    <source>
        <dbReference type="ARBA" id="ARBA00022692"/>
    </source>
</evidence>
<name>A0A6A1VT49_9ROSI</name>
<evidence type="ECO:0000313" key="12">
    <source>
        <dbReference type="EMBL" id="KAB1216003.1"/>
    </source>
</evidence>
<evidence type="ECO:0000256" key="9">
    <source>
        <dbReference type="SAM" id="Phobius"/>
    </source>
</evidence>
<comment type="caution">
    <text evidence="12">The sequence shown here is derived from an EMBL/GenBank/DDBJ whole genome shotgun (WGS) entry which is preliminary data.</text>
</comment>
<dbReference type="PANTHER" id="PTHR24186">
    <property type="entry name" value="PROTEIN PHOSPHATASE 1 REGULATORY SUBUNIT"/>
    <property type="match status" value="1"/>
</dbReference>
<dbReference type="Proteomes" id="UP000516437">
    <property type="component" value="Chromosome 4"/>
</dbReference>
<keyword evidence="2 9" id="KW-0812">Transmembrane</keyword>
<dbReference type="PROSITE" id="PS50297">
    <property type="entry name" value="ANK_REP_REGION"/>
    <property type="match status" value="2"/>
</dbReference>
<evidence type="ECO:0000256" key="5">
    <source>
        <dbReference type="ARBA" id="ARBA00023043"/>
    </source>
</evidence>
<evidence type="ECO:0000256" key="6">
    <source>
        <dbReference type="ARBA" id="ARBA00023136"/>
    </source>
</evidence>
<feature type="transmembrane region" description="Helical" evidence="9">
    <location>
        <begin position="471"/>
        <end position="498"/>
    </location>
</feature>
<keyword evidence="6 9" id="KW-0472">Membrane</keyword>
<feature type="transmembrane region" description="Helical" evidence="9">
    <location>
        <begin position="430"/>
        <end position="451"/>
    </location>
</feature>
<accession>A0A6A1VT49</accession>
<dbReference type="PROSITE" id="PS50088">
    <property type="entry name" value="ANK_REPEAT"/>
    <property type="match status" value="2"/>
</dbReference>
<dbReference type="InterPro" id="IPR036770">
    <property type="entry name" value="Ankyrin_rpt-contain_sf"/>
</dbReference>
<dbReference type="PANTHER" id="PTHR24186:SF36">
    <property type="entry name" value="SERINE_THREONINE-PROTEIN PHOSPHATASE 6 REGULATORY ANKYRIN REPEAT SUBUNIT A-LIKE"/>
    <property type="match status" value="1"/>
</dbReference>
<dbReference type="SUPFAM" id="SSF48403">
    <property type="entry name" value="Ankyrin repeat"/>
    <property type="match status" value="1"/>
</dbReference>
<comment type="subcellular location">
    <subcellularLocation>
        <location evidence="1">Membrane</location>
        <topology evidence="1">Multi-pass membrane protein</topology>
    </subcellularLocation>
</comment>
<keyword evidence="13" id="KW-1185">Reference proteome</keyword>
<keyword evidence="8" id="KW-0175">Coiled coil</keyword>
<reference evidence="12" key="3">
    <citation type="submission" date="2019-09" db="EMBL/GenBank/DDBJ databases">
        <authorList>
            <person name="Gao Z."/>
        </authorList>
    </citation>
    <scope>NUCLEOTIDE SEQUENCE</scope>
    <source>
        <tissue evidence="12">Leaves</tissue>
    </source>
</reference>
<keyword evidence="5 7" id="KW-0040">ANK repeat</keyword>
<keyword evidence="3" id="KW-0677">Repeat</keyword>
<dbReference type="InterPro" id="IPR026961">
    <property type="entry name" value="PGG_dom"/>
</dbReference>
<evidence type="ECO:0000313" key="11">
    <source>
        <dbReference type="EMBL" id="KAB1216000.1"/>
    </source>
</evidence>
<dbReference type="EMBL" id="RXIC02000022">
    <property type="protein sequence ID" value="KAB1216000.1"/>
    <property type="molecule type" value="Genomic_DNA"/>
</dbReference>
<feature type="domain" description="PGG" evidence="10">
    <location>
        <begin position="425"/>
        <end position="536"/>
    </location>
</feature>
<feature type="coiled-coil region" evidence="8">
    <location>
        <begin position="376"/>
        <end position="424"/>
    </location>
</feature>
<dbReference type="Pfam" id="PF00023">
    <property type="entry name" value="Ank"/>
    <property type="match status" value="1"/>
</dbReference>
<dbReference type="AlphaFoldDB" id="A0A6A1VT49"/>
<keyword evidence="4 9" id="KW-1133">Transmembrane helix</keyword>
<dbReference type="SMART" id="SM00248">
    <property type="entry name" value="ANK"/>
    <property type="match status" value="5"/>
</dbReference>
<feature type="repeat" description="ANK" evidence="7">
    <location>
        <begin position="125"/>
        <end position="157"/>
    </location>
</feature>
<evidence type="ECO:0000256" key="4">
    <source>
        <dbReference type="ARBA" id="ARBA00022989"/>
    </source>
</evidence>
<protein>
    <recommendedName>
        <fullName evidence="10">PGG domain-containing protein</fullName>
    </recommendedName>
</protein>
<evidence type="ECO:0000313" key="13">
    <source>
        <dbReference type="Proteomes" id="UP000516437"/>
    </source>
</evidence>
<reference evidence="12 13" key="2">
    <citation type="journal article" date="2019" name="Plant Biotechnol. J.">
        <title>The red bayberry genome and genetic basis of sex determination.</title>
        <authorList>
            <person name="Jia H.M."/>
            <person name="Jia H.J."/>
            <person name="Cai Q.L."/>
            <person name="Wang Y."/>
            <person name="Zhao H.B."/>
            <person name="Yang W.F."/>
            <person name="Wang G.Y."/>
            <person name="Li Y.H."/>
            <person name="Zhan D.L."/>
            <person name="Shen Y.T."/>
            <person name="Niu Q.F."/>
            <person name="Chang L."/>
            <person name="Qiu J."/>
            <person name="Zhao L."/>
            <person name="Xie H.B."/>
            <person name="Fu W.Y."/>
            <person name="Jin J."/>
            <person name="Li X.W."/>
            <person name="Jiao Y."/>
            <person name="Zhou C.C."/>
            <person name="Tu T."/>
            <person name="Chai C.Y."/>
            <person name="Gao J.L."/>
            <person name="Fan L.J."/>
            <person name="van de Weg E."/>
            <person name="Wang J.Y."/>
            <person name="Gao Z.S."/>
        </authorList>
    </citation>
    <scope>NUCLEOTIDE SEQUENCE [LARGE SCALE GENOMIC DNA]</scope>
    <source>
        <tissue evidence="12">Leaves</tissue>
    </source>
</reference>
<feature type="transmembrane region" description="Helical" evidence="9">
    <location>
        <begin position="541"/>
        <end position="562"/>
    </location>
</feature>
<gene>
    <name evidence="11" type="ORF">CJ030_MR4G024553</name>
    <name evidence="12" type="ORF">CJ030_MR4G024556</name>
</gene>
<reference evidence="12" key="1">
    <citation type="submission" date="2018-07" db="EMBL/GenBank/DDBJ databases">
        <authorList>
            <person name="Gao Z.-S."/>
            <person name="Jia H.-M."/>
            <person name="Jia H.-J."/>
            <person name="Cai Q.-L."/>
            <person name="Wang Y."/>
            <person name="Zhao H.-B."/>
        </authorList>
    </citation>
    <scope>NUCLEOTIDE SEQUENCE</scope>
    <source>
        <tissue evidence="12">Leaves</tissue>
    </source>
</reference>
<dbReference type="InterPro" id="IPR002110">
    <property type="entry name" value="Ankyrin_rpt"/>
</dbReference>
<proteinExistence type="predicted"/>